<proteinExistence type="predicted"/>
<dbReference type="RefSeq" id="WP_344151554.1">
    <property type="nucleotide sequence ID" value="NZ_BAAABV010000005.1"/>
</dbReference>
<feature type="region of interest" description="Disordered" evidence="1">
    <location>
        <begin position="1"/>
        <end position="28"/>
    </location>
</feature>
<comment type="caution">
    <text evidence="2">The sequence shown here is derived from an EMBL/GenBank/DDBJ whole genome shotgun (WGS) entry which is preliminary data.</text>
</comment>
<evidence type="ECO:0000313" key="3">
    <source>
        <dbReference type="Proteomes" id="UP001501867"/>
    </source>
</evidence>
<dbReference type="EMBL" id="BAAABV010000005">
    <property type="protein sequence ID" value="GAA0270204.1"/>
    <property type="molecule type" value="Genomic_DNA"/>
</dbReference>
<reference evidence="2 3" key="1">
    <citation type="journal article" date="2019" name="Int. J. Syst. Evol. Microbiol.">
        <title>The Global Catalogue of Microorganisms (GCM) 10K type strain sequencing project: providing services to taxonomists for standard genome sequencing and annotation.</title>
        <authorList>
            <consortium name="The Broad Institute Genomics Platform"/>
            <consortium name="The Broad Institute Genome Sequencing Center for Infectious Disease"/>
            <person name="Wu L."/>
            <person name="Ma J."/>
        </authorList>
    </citation>
    <scope>NUCLEOTIDE SEQUENCE [LARGE SCALE GENOMIC DNA]</scope>
    <source>
        <strain evidence="2 3">JCM 4505</strain>
    </source>
</reference>
<sequence length="63" mass="7038">MFEGYADRRPPTPLKSQPARPLPVREPGAALVEEPQLPSQQALNMFRPAAMDLGLLERAEEPR</sequence>
<organism evidence="2 3">
    <name type="scientific">Streptomyces polychromogenes</name>
    <dbReference type="NCBI Taxonomy" id="67342"/>
    <lineage>
        <taxon>Bacteria</taxon>
        <taxon>Bacillati</taxon>
        <taxon>Actinomycetota</taxon>
        <taxon>Actinomycetes</taxon>
        <taxon>Kitasatosporales</taxon>
        <taxon>Streptomycetaceae</taxon>
        <taxon>Streptomyces</taxon>
    </lineage>
</organism>
<evidence type="ECO:0000313" key="2">
    <source>
        <dbReference type="EMBL" id="GAA0270204.1"/>
    </source>
</evidence>
<protein>
    <submittedName>
        <fullName evidence="2">Uncharacterized protein</fullName>
    </submittedName>
</protein>
<feature type="compositionally biased region" description="Basic and acidic residues" evidence="1">
    <location>
        <begin position="1"/>
        <end position="10"/>
    </location>
</feature>
<name>A0ABN0V171_9ACTN</name>
<gene>
    <name evidence="2" type="ORF">GCM10010302_04710</name>
</gene>
<dbReference type="Proteomes" id="UP001501867">
    <property type="component" value="Unassembled WGS sequence"/>
</dbReference>
<evidence type="ECO:0000256" key="1">
    <source>
        <dbReference type="SAM" id="MobiDB-lite"/>
    </source>
</evidence>
<keyword evidence="3" id="KW-1185">Reference proteome</keyword>
<accession>A0ABN0V171</accession>